<dbReference type="Proteomes" id="UP000078397">
    <property type="component" value="Unassembled WGS sequence"/>
</dbReference>
<name>A0A179FLZ6_METCM</name>
<dbReference type="InterPro" id="IPR051165">
    <property type="entry name" value="Multifunctional_ANK_Repeat"/>
</dbReference>
<keyword evidence="5" id="KW-1185">Reference proteome</keyword>
<protein>
    <submittedName>
        <fullName evidence="4">Ankyrin repeats (3 copies) domain-containing protein</fullName>
    </submittedName>
</protein>
<feature type="repeat" description="ANK" evidence="3">
    <location>
        <begin position="126"/>
        <end position="158"/>
    </location>
</feature>
<dbReference type="PANTHER" id="PTHR24123">
    <property type="entry name" value="ANKYRIN REPEAT-CONTAINING"/>
    <property type="match status" value="1"/>
</dbReference>
<dbReference type="Pfam" id="PF12796">
    <property type="entry name" value="Ank_2"/>
    <property type="match status" value="1"/>
</dbReference>
<evidence type="ECO:0000256" key="2">
    <source>
        <dbReference type="ARBA" id="ARBA00023043"/>
    </source>
</evidence>
<sequence>MDKLNDTPGTDSQPKVKPSFVEEFRLSSFDANNNQEQLILEVERLLKDKDMDVNDVDENGMDALMWSIGTESIELVNLLLRKGADPTRACKYGWTAASMALGIQCQEILERLITADKSNLEWKNDEGRSLLLHAVYLKYTYEAELLLEHGADIYSKDKYGKTAFDLAEGNEKMLKLLNKHKGDKGI</sequence>
<accession>A0A179FLZ6</accession>
<dbReference type="STRING" id="1380566.A0A179FLZ6"/>
<keyword evidence="1" id="KW-0677">Repeat</keyword>
<gene>
    <name evidence="4" type="ORF">VFPPC_07906</name>
</gene>
<dbReference type="InterPro" id="IPR002110">
    <property type="entry name" value="Ankyrin_rpt"/>
</dbReference>
<dbReference type="PROSITE" id="PS50088">
    <property type="entry name" value="ANK_REPEAT"/>
    <property type="match status" value="1"/>
</dbReference>
<dbReference type="SUPFAM" id="SSF48403">
    <property type="entry name" value="Ankyrin repeat"/>
    <property type="match status" value="1"/>
</dbReference>
<keyword evidence="2 3" id="KW-0040">ANK repeat</keyword>
<dbReference type="EMBL" id="LSBJ02000004">
    <property type="protein sequence ID" value="OAQ66337.1"/>
    <property type="molecule type" value="Genomic_DNA"/>
</dbReference>
<evidence type="ECO:0000313" key="5">
    <source>
        <dbReference type="Proteomes" id="UP000078397"/>
    </source>
</evidence>
<dbReference type="SMART" id="SM00248">
    <property type="entry name" value="ANK"/>
    <property type="match status" value="4"/>
</dbReference>
<evidence type="ECO:0000256" key="1">
    <source>
        <dbReference type="ARBA" id="ARBA00022737"/>
    </source>
</evidence>
<dbReference type="GeneID" id="28850690"/>
<dbReference type="InterPro" id="IPR036770">
    <property type="entry name" value="Ankyrin_rpt-contain_sf"/>
</dbReference>
<dbReference type="RefSeq" id="XP_018143424.1">
    <property type="nucleotide sequence ID" value="XM_018286696.1"/>
</dbReference>
<dbReference type="OrthoDB" id="366390at2759"/>
<evidence type="ECO:0000256" key="3">
    <source>
        <dbReference type="PROSITE-ProRule" id="PRU00023"/>
    </source>
</evidence>
<organism evidence="4 5">
    <name type="scientific">Pochonia chlamydosporia 170</name>
    <dbReference type="NCBI Taxonomy" id="1380566"/>
    <lineage>
        <taxon>Eukaryota</taxon>
        <taxon>Fungi</taxon>
        <taxon>Dikarya</taxon>
        <taxon>Ascomycota</taxon>
        <taxon>Pezizomycotina</taxon>
        <taxon>Sordariomycetes</taxon>
        <taxon>Hypocreomycetidae</taxon>
        <taxon>Hypocreales</taxon>
        <taxon>Clavicipitaceae</taxon>
        <taxon>Pochonia</taxon>
    </lineage>
</organism>
<comment type="caution">
    <text evidence="4">The sequence shown here is derived from an EMBL/GenBank/DDBJ whole genome shotgun (WGS) entry which is preliminary data.</text>
</comment>
<dbReference type="AlphaFoldDB" id="A0A179FLZ6"/>
<dbReference type="Gene3D" id="1.25.40.20">
    <property type="entry name" value="Ankyrin repeat-containing domain"/>
    <property type="match status" value="1"/>
</dbReference>
<reference evidence="4 5" key="1">
    <citation type="journal article" date="2016" name="PLoS Pathog.">
        <title>Biosynthesis of antibiotic leucinostatins in bio-control fungus Purpureocillium lilacinum and their inhibition on phytophthora revealed by genome mining.</title>
        <authorList>
            <person name="Wang G."/>
            <person name="Liu Z."/>
            <person name="Lin R."/>
            <person name="Li E."/>
            <person name="Mao Z."/>
            <person name="Ling J."/>
            <person name="Yang Y."/>
            <person name="Yin W.B."/>
            <person name="Xie B."/>
        </authorList>
    </citation>
    <scope>NUCLEOTIDE SEQUENCE [LARGE SCALE GENOMIC DNA]</scope>
    <source>
        <strain evidence="4">170</strain>
    </source>
</reference>
<proteinExistence type="predicted"/>
<dbReference type="PANTHER" id="PTHR24123:SF33">
    <property type="entry name" value="PROTEIN HOS4"/>
    <property type="match status" value="1"/>
</dbReference>
<dbReference type="KEGG" id="pchm:VFPPC_07906"/>
<evidence type="ECO:0000313" key="4">
    <source>
        <dbReference type="EMBL" id="OAQ66337.1"/>
    </source>
</evidence>